<organism evidence="1 2">
    <name type="scientific">Enterococcus termitis</name>
    <dbReference type="NCBI Taxonomy" id="332950"/>
    <lineage>
        <taxon>Bacteria</taxon>
        <taxon>Bacillati</taxon>
        <taxon>Bacillota</taxon>
        <taxon>Bacilli</taxon>
        <taxon>Lactobacillales</taxon>
        <taxon>Enterococcaceae</taxon>
        <taxon>Enterococcus</taxon>
    </lineage>
</organism>
<dbReference type="RefSeq" id="WP_069662331.1">
    <property type="nucleotide sequence ID" value="NZ_JBHUJJ010000001.1"/>
</dbReference>
<reference evidence="2" key="1">
    <citation type="submission" date="2016-09" db="EMBL/GenBank/DDBJ databases">
        <authorList>
            <person name="Gulvik C.A."/>
        </authorList>
    </citation>
    <scope>NUCLEOTIDE SEQUENCE [LARGE SCALE GENOMIC DNA]</scope>
    <source>
        <strain evidence="2">LMG 8895</strain>
    </source>
</reference>
<dbReference type="OrthoDB" id="2242627at2"/>
<comment type="caution">
    <text evidence="1">The sequence shown here is derived from an EMBL/GenBank/DDBJ whole genome shotgun (WGS) entry which is preliminary data.</text>
</comment>
<keyword evidence="2" id="KW-1185">Reference proteome</keyword>
<name>A0A1E5H415_9ENTE</name>
<gene>
    <name evidence="1" type="ORF">BCR25_14815</name>
</gene>
<dbReference type="Proteomes" id="UP000095094">
    <property type="component" value="Unassembled WGS sequence"/>
</dbReference>
<evidence type="ECO:0000313" key="1">
    <source>
        <dbReference type="EMBL" id="OEG19717.1"/>
    </source>
</evidence>
<dbReference type="AlphaFoldDB" id="A0A1E5H415"/>
<accession>A0A1E5H415</accession>
<evidence type="ECO:0008006" key="3">
    <source>
        <dbReference type="Google" id="ProtNLM"/>
    </source>
</evidence>
<sequence>MTKQDNDVKRSYPEGDVPKVTKIENASNILVIEFDNGETRYLKSHYAKDLVDAYSPTKGKGKRSLLMAFGSSNWIGTEIEITEEGSVILNGKDVYSPEELWYDSKSHISEL</sequence>
<protein>
    <recommendedName>
        <fullName evidence="3">DUF2442 domain-containing protein</fullName>
    </recommendedName>
</protein>
<dbReference type="EMBL" id="MIJY01000003">
    <property type="protein sequence ID" value="OEG19717.1"/>
    <property type="molecule type" value="Genomic_DNA"/>
</dbReference>
<proteinExistence type="predicted"/>
<evidence type="ECO:0000313" key="2">
    <source>
        <dbReference type="Proteomes" id="UP000095094"/>
    </source>
</evidence>